<dbReference type="EMBL" id="LR593886">
    <property type="protein sequence ID" value="VTS02927.1"/>
    <property type="molecule type" value="Genomic_DNA"/>
</dbReference>
<evidence type="ECO:0000313" key="2">
    <source>
        <dbReference type="Proteomes" id="UP000464178"/>
    </source>
</evidence>
<name>A0A6P2DJI9_9BACT</name>
<organism evidence="1 2">
    <name type="scientific">Gemmata massiliana</name>
    <dbReference type="NCBI Taxonomy" id="1210884"/>
    <lineage>
        <taxon>Bacteria</taxon>
        <taxon>Pseudomonadati</taxon>
        <taxon>Planctomycetota</taxon>
        <taxon>Planctomycetia</taxon>
        <taxon>Gemmatales</taxon>
        <taxon>Gemmataceae</taxon>
        <taxon>Gemmata</taxon>
    </lineage>
</organism>
<dbReference type="KEGG" id="gms:SOIL9_73530"/>
<keyword evidence="2" id="KW-1185">Reference proteome</keyword>
<evidence type="ECO:0000313" key="1">
    <source>
        <dbReference type="EMBL" id="VTS02927.1"/>
    </source>
</evidence>
<proteinExistence type="predicted"/>
<dbReference type="Proteomes" id="UP000464178">
    <property type="component" value="Chromosome"/>
</dbReference>
<protein>
    <submittedName>
        <fullName evidence="1">Uncharacterized protein</fullName>
    </submittedName>
</protein>
<gene>
    <name evidence="1" type="ORF">SOIL9_73530</name>
</gene>
<accession>A0A6P2DJI9</accession>
<sequence>MNRLVSTQPSAAHVHQPAHAGLFVEPFELLDDDRVFKACVRKGFACPLLSELLHVVRTGTAAKHHAVAARGDFDFEILHPAARPIGHPLCNKLR</sequence>
<reference evidence="1 2" key="1">
    <citation type="submission" date="2019-05" db="EMBL/GenBank/DDBJ databases">
        <authorList>
            <consortium name="Science for Life Laboratories"/>
        </authorList>
    </citation>
    <scope>NUCLEOTIDE SEQUENCE [LARGE SCALE GENOMIC DNA]</scope>
    <source>
        <strain evidence="1">Soil9</strain>
    </source>
</reference>
<dbReference type="AlphaFoldDB" id="A0A6P2DJI9"/>